<feature type="domain" description="Methyltransferase" evidence="2">
    <location>
        <begin position="94"/>
        <end position="279"/>
    </location>
</feature>
<accession>A0A0C3BM41</accession>
<dbReference type="Proteomes" id="UP000053424">
    <property type="component" value="Unassembled WGS sequence"/>
</dbReference>
<dbReference type="InterPro" id="IPR029063">
    <property type="entry name" value="SAM-dependent_MTases_sf"/>
</dbReference>
<dbReference type="AlphaFoldDB" id="A0A0C3BM41"/>
<organism evidence="3 4">
    <name type="scientific">Hebeloma cylindrosporum</name>
    <dbReference type="NCBI Taxonomy" id="76867"/>
    <lineage>
        <taxon>Eukaryota</taxon>
        <taxon>Fungi</taxon>
        <taxon>Dikarya</taxon>
        <taxon>Basidiomycota</taxon>
        <taxon>Agaricomycotina</taxon>
        <taxon>Agaricomycetes</taxon>
        <taxon>Agaricomycetidae</taxon>
        <taxon>Agaricales</taxon>
        <taxon>Agaricineae</taxon>
        <taxon>Hymenogastraceae</taxon>
        <taxon>Hebeloma</taxon>
    </lineage>
</organism>
<evidence type="ECO:0000313" key="3">
    <source>
        <dbReference type="EMBL" id="KIM37780.1"/>
    </source>
</evidence>
<dbReference type="EMBL" id="KN831795">
    <property type="protein sequence ID" value="KIM37780.1"/>
    <property type="molecule type" value="Genomic_DNA"/>
</dbReference>
<evidence type="ECO:0000313" key="4">
    <source>
        <dbReference type="Proteomes" id="UP000053424"/>
    </source>
</evidence>
<dbReference type="InterPro" id="IPR026913">
    <property type="entry name" value="METTL24"/>
</dbReference>
<dbReference type="Gene3D" id="3.40.50.150">
    <property type="entry name" value="Vaccinia Virus protein VP39"/>
    <property type="match status" value="1"/>
</dbReference>
<evidence type="ECO:0000259" key="2">
    <source>
        <dbReference type="Pfam" id="PF13383"/>
    </source>
</evidence>
<dbReference type="PANTHER" id="PTHR32026">
    <property type="entry name" value="METHYLTRANSFERASE-LIKE PROTEIN 24"/>
    <property type="match status" value="1"/>
</dbReference>
<keyword evidence="4" id="KW-1185">Reference proteome</keyword>
<dbReference type="HOGENOM" id="CLU_066046_1_0_1"/>
<name>A0A0C3BM41_HEBCY</name>
<dbReference type="InterPro" id="IPR025714">
    <property type="entry name" value="Methyltranfer_dom"/>
</dbReference>
<feature type="region of interest" description="Disordered" evidence="1">
    <location>
        <begin position="309"/>
        <end position="330"/>
    </location>
</feature>
<dbReference type="STRING" id="686832.A0A0C3BM41"/>
<sequence length="330" mass="37786">MAGLWQRHPRYTMLVVVALITTFYLLVPASPPRPFRLRDNSLQSRLEHSKAIYSKVLNDRKGLIKKFGPQPKDIDVFPPNTPPWPPYTVWDFFPAAFNCPHEIERLGALGDGGKWVCGLSRVADKPDCIVYSFGINLESSFEAEILANTNHCQIWGYDFSVKSFGPEIPFNRAHRTHFSAVGLAGSDKPHDDPPMFTLESLMRKNGHSHIDILKIDIEGWEFETITTLLTPYITSGKPLPFGQLQLEIHIWNKTFSEYLQWWETLEAAGLRPFWTEPNLVYQNYNKKTNTADLAEYSFLNIKGDNVFIRDPKPPHDDDADNEARHPHGPR</sequence>
<evidence type="ECO:0000256" key="1">
    <source>
        <dbReference type="SAM" id="MobiDB-lite"/>
    </source>
</evidence>
<gene>
    <name evidence="3" type="ORF">M413DRAFT_448294</name>
</gene>
<dbReference type="Pfam" id="PF13383">
    <property type="entry name" value="Methyltransf_22"/>
    <property type="match status" value="1"/>
</dbReference>
<reference evidence="3 4" key="1">
    <citation type="submission" date="2014-04" db="EMBL/GenBank/DDBJ databases">
        <authorList>
            <consortium name="DOE Joint Genome Institute"/>
            <person name="Kuo A."/>
            <person name="Gay G."/>
            <person name="Dore J."/>
            <person name="Kohler A."/>
            <person name="Nagy L.G."/>
            <person name="Floudas D."/>
            <person name="Copeland A."/>
            <person name="Barry K.W."/>
            <person name="Cichocki N."/>
            <person name="Veneault-Fourrey C."/>
            <person name="LaButti K."/>
            <person name="Lindquist E.A."/>
            <person name="Lipzen A."/>
            <person name="Lundell T."/>
            <person name="Morin E."/>
            <person name="Murat C."/>
            <person name="Sun H."/>
            <person name="Tunlid A."/>
            <person name="Henrissat B."/>
            <person name="Grigoriev I.V."/>
            <person name="Hibbett D.S."/>
            <person name="Martin F."/>
            <person name="Nordberg H.P."/>
            <person name="Cantor M.N."/>
            <person name="Hua S.X."/>
        </authorList>
    </citation>
    <scope>NUCLEOTIDE SEQUENCE [LARGE SCALE GENOMIC DNA]</scope>
    <source>
        <strain evidence="4">h7</strain>
    </source>
</reference>
<protein>
    <recommendedName>
        <fullName evidence="2">Methyltransferase domain-containing protein</fullName>
    </recommendedName>
</protein>
<dbReference type="OrthoDB" id="10006218at2759"/>
<reference evidence="4" key="2">
    <citation type="submission" date="2015-01" db="EMBL/GenBank/DDBJ databases">
        <title>Evolutionary Origins and Diversification of the Mycorrhizal Mutualists.</title>
        <authorList>
            <consortium name="DOE Joint Genome Institute"/>
            <consortium name="Mycorrhizal Genomics Consortium"/>
            <person name="Kohler A."/>
            <person name="Kuo A."/>
            <person name="Nagy L.G."/>
            <person name="Floudas D."/>
            <person name="Copeland A."/>
            <person name="Barry K.W."/>
            <person name="Cichocki N."/>
            <person name="Veneault-Fourrey C."/>
            <person name="LaButti K."/>
            <person name="Lindquist E.A."/>
            <person name="Lipzen A."/>
            <person name="Lundell T."/>
            <person name="Morin E."/>
            <person name="Murat C."/>
            <person name="Riley R."/>
            <person name="Ohm R."/>
            <person name="Sun H."/>
            <person name="Tunlid A."/>
            <person name="Henrissat B."/>
            <person name="Grigoriev I.V."/>
            <person name="Hibbett D.S."/>
            <person name="Martin F."/>
        </authorList>
    </citation>
    <scope>NUCLEOTIDE SEQUENCE [LARGE SCALE GENOMIC DNA]</scope>
    <source>
        <strain evidence="4">h7</strain>
    </source>
</reference>
<dbReference type="PANTHER" id="PTHR32026:SF10">
    <property type="entry name" value="METHYLTRANSFERASE-LIKE PROTEIN 24-RELATED"/>
    <property type="match status" value="1"/>
</dbReference>
<proteinExistence type="predicted"/>